<dbReference type="InterPro" id="IPR050900">
    <property type="entry name" value="Transposase_IS3/IS150/IS904"/>
</dbReference>
<organism evidence="2">
    <name type="scientific">Anaerolinea thermolimosa</name>
    <dbReference type="NCBI Taxonomy" id="229919"/>
    <lineage>
        <taxon>Bacteria</taxon>
        <taxon>Bacillati</taxon>
        <taxon>Chloroflexota</taxon>
        <taxon>Anaerolineae</taxon>
        <taxon>Anaerolineales</taxon>
        <taxon>Anaerolineaceae</taxon>
        <taxon>Anaerolinea</taxon>
    </lineage>
</organism>
<dbReference type="InterPro" id="IPR036397">
    <property type="entry name" value="RNaseH_sf"/>
</dbReference>
<dbReference type="Pfam" id="PF13333">
    <property type="entry name" value="rve_2"/>
    <property type="match status" value="1"/>
</dbReference>
<dbReference type="GO" id="GO:0003676">
    <property type="term" value="F:nucleic acid binding"/>
    <property type="evidence" value="ECO:0007669"/>
    <property type="project" value="InterPro"/>
</dbReference>
<dbReference type="PROSITE" id="PS50994">
    <property type="entry name" value="INTEGRASE"/>
    <property type="match status" value="1"/>
</dbReference>
<reference evidence="2" key="1">
    <citation type="journal article" date="2020" name="mSystems">
        <title>Genome- and Community-Level Interaction Insights into Carbon Utilization and Element Cycling Functions of Hydrothermarchaeota in Hydrothermal Sediment.</title>
        <authorList>
            <person name="Zhou Z."/>
            <person name="Liu Y."/>
            <person name="Xu W."/>
            <person name="Pan J."/>
            <person name="Luo Z.H."/>
            <person name="Li M."/>
        </authorList>
    </citation>
    <scope>NUCLEOTIDE SEQUENCE [LARGE SCALE GENOMIC DNA]</scope>
    <source>
        <strain evidence="2">SpSt-573</strain>
    </source>
</reference>
<evidence type="ECO:0000313" key="2">
    <source>
        <dbReference type="EMBL" id="HGS22678.1"/>
    </source>
</evidence>
<dbReference type="PANTHER" id="PTHR46889:SF4">
    <property type="entry name" value="TRANSPOSASE INSO FOR INSERTION SEQUENCE ELEMENT IS911B-RELATED"/>
    <property type="match status" value="1"/>
</dbReference>
<dbReference type="PANTHER" id="PTHR46889">
    <property type="entry name" value="TRANSPOSASE INSF FOR INSERTION SEQUENCE IS3B-RELATED"/>
    <property type="match status" value="1"/>
</dbReference>
<dbReference type="AlphaFoldDB" id="A0A7C4KJ19"/>
<feature type="domain" description="Integrase catalytic" evidence="1">
    <location>
        <begin position="1"/>
        <end position="103"/>
    </location>
</feature>
<dbReference type="GO" id="GO:0015074">
    <property type="term" value="P:DNA integration"/>
    <property type="evidence" value="ECO:0007669"/>
    <property type="project" value="InterPro"/>
</dbReference>
<dbReference type="InterPro" id="IPR012337">
    <property type="entry name" value="RNaseH-like_sf"/>
</dbReference>
<dbReference type="Gene3D" id="3.30.420.10">
    <property type="entry name" value="Ribonuclease H-like superfamily/Ribonuclease H"/>
    <property type="match status" value="1"/>
</dbReference>
<dbReference type="SUPFAM" id="SSF53098">
    <property type="entry name" value="Ribonuclease H-like"/>
    <property type="match status" value="1"/>
</dbReference>
<sequence>MALRAGGLHSDRGGQYACGDYQEALTAHGMLCSMSRKGDCWDNASMESFFHTLKTELVHHRDYQTRWEAKADIFEYIEAFYNRGRRHSALGFVTPAEYEMIRLAA</sequence>
<name>A0A7C4KJ19_9CHLR</name>
<protein>
    <recommendedName>
        <fullName evidence="1">Integrase catalytic domain-containing protein</fullName>
    </recommendedName>
</protein>
<dbReference type="InterPro" id="IPR001584">
    <property type="entry name" value="Integrase_cat-core"/>
</dbReference>
<proteinExistence type="predicted"/>
<evidence type="ECO:0000259" key="1">
    <source>
        <dbReference type="PROSITE" id="PS50994"/>
    </source>
</evidence>
<accession>A0A7C4KJ19</accession>
<dbReference type="EMBL" id="DSYK01000626">
    <property type="protein sequence ID" value="HGS22678.1"/>
    <property type="molecule type" value="Genomic_DNA"/>
</dbReference>
<gene>
    <name evidence="2" type="ORF">ENT37_12545</name>
</gene>
<comment type="caution">
    <text evidence="2">The sequence shown here is derived from an EMBL/GenBank/DDBJ whole genome shotgun (WGS) entry which is preliminary data.</text>
</comment>